<evidence type="ECO:0000256" key="1">
    <source>
        <dbReference type="ARBA" id="ARBA00004123"/>
    </source>
</evidence>
<dbReference type="Proteomes" id="UP001050691">
    <property type="component" value="Unassembled WGS sequence"/>
</dbReference>
<feature type="region of interest" description="Disordered" evidence="4">
    <location>
        <begin position="1"/>
        <end position="56"/>
    </location>
</feature>
<dbReference type="Pfam" id="PF12656">
    <property type="entry name" value="G-patch_2"/>
    <property type="match status" value="1"/>
</dbReference>
<feature type="compositionally biased region" description="Basic and acidic residues" evidence="4">
    <location>
        <begin position="368"/>
        <end position="400"/>
    </location>
</feature>
<organism evidence="6 7">
    <name type="scientific">Clathrus columnatus</name>
    <dbReference type="NCBI Taxonomy" id="1419009"/>
    <lineage>
        <taxon>Eukaryota</taxon>
        <taxon>Fungi</taxon>
        <taxon>Dikarya</taxon>
        <taxon>Basidiomycota</taxon>
        <taxon>Agaricomycotina</taxon>
        <taxon>Agaricomycetes</taxon>
        <taxon>Phallomycetidae</taxon>
        <taxon>Phallales</taxon>
        <taxon>Clathraceae</taxon>
        <taxon>Clathrus</taxon>
    </lineage>
</organism>
<feature type="domain" description="G-patch" evidence="5">
    <location>
        <begin position="232"/>
        <end position="278"/>
    </location>
</feature>
<feature type="region of interest" description="Disordered" evidence="4">
    <location>
        <begin position="276"/>
        <end position="413"/>
    </location>
</feature>
<accession>A0AAV5A412</accession>
<dbReference type="PROSITE" id="PS50174">
    <property type="entry name" value="G_PATCH"/>
    <property type="match status" value="1"/>
</dbReference>
<evidence type="ECO:0000313" key="6">
    <source>
        <dbReference type="EMBL" id="GJJ09332.1"/>
    </source>
</evidence>
<dbReference type="GO" id="GO:0005681">
    <property type="term" value="C:spliceosomal complex"/>
    <property type="evidence" value="ECO:0007669"/>
    <property type="project" value="TreeGrafter"/>
</dbReference>
<comment type="subcellular location">
    <subcellularLocation>
        <location evidence="1">Nucleus</location>
    </subcellularLocation>
</comment>
<evidence type="ECO:0000313" key="7">
    <source>
        <dbReference type="Proteomes" id="UP001050691"/>
    </source>
</evidence>
<keyword evidence="7" id="KW-1185">Reference proteome</keyword>
<proteinExistence type="inferred from homology"/>
<feature type="compositionally biased region" description="Basic and acidic residues" evidence="4">
    <location>
        <begin position="336"/>
        <end position="360"/>
    </location>
</feature>
<feature type="compositionally biased region" description="Polar residues" evidence="4">
    <location>
        <begin position="403"/>
        <end position="413"/>
    </location>
</feature>
<evidence type="ECO:0000259" key="5">
    <source>
        <dbReference type="PROSITE" id="PS50174"/>
    </source>
</evidence>
<dbReference type="PANTHER" id="PTHR15818">
    <property type="entry name" value="G PATCH AND KOW-CONTAINING"/>
    <property type="match status" value="1"/>
</dbReference>
<dbReference type="InterPro" id="IPR000467">
    <property type="entry name" value="G_patch_dom"/>
</dbReference>
<protein>
    <recommendedName>
        <fullName evidence="5">G-patch domain-containing protein</fullName>
    </recommendedName>
</protein>
<dbReference type="PANTHER" id="PTHR15818:SF2">
    <property type="entry name" value="G-PATCH DOMAIN AND KOW MOTIFS-CONTAINING PROTEIN"/>
    <property type="match status" value="1"/>
</dbReference>
<dbReference type="EMBL" id="BPWL01000004">
    <property type="protein sequence ID" value="GJJ09332.1"/>
    <property type="molecule type" value="Genomic_DNA"/>
</dbReference>
<dbReference type="GO" id="GO:0003676">
    <property type="term" value="F:nucleic acid binding"/>
    <property type="evidence" value="ECO:0007669"/>
    <property type="project" value="InterPro"/>
</dbReference>
<name>A0AAV5A412_9AGAM</name>
<keyword evidence="3" id="KW-0539">Nucleus</keyword>
<dbReference type="AlphaFoldDB" id="A0AAV5A412"/>
<evidence type="ECO:0000256" key="3">
    <source>
        <dbReference type="ARBA" id="ARBA00023242"/>
    </source>
</evidence>
<comment type="caution">
    <text evidence="6">The sequence shown here is derived from an EMBL/GenBank/DDBJ whole genome shotgun (WGS) entry which is preliminary data.</text>
</comment>
<reference evidence="6" key="1">
    <citation type="submission" date="2021-10" db="EMBL/GenBank/DDBJ databases">
        <title>De novo Genome Assembly of Clathrus columnatus (Basidiomycota, Fungi) Using Illumina and Nanopore Sequence Data.</title>
        <authorList>
            <person name="Ogiso-Tanaka E."/>
            <person name="Itagaki H."/>
            <person name="Hosoya T."/>
            <person name="Hosaka K."/>
        </authorList>
    </citation>
    <scope>NUCLEOTIDE SEQUENCE</scope>
    <source>
        <strain evidence="6">MO-923</strain>
    </source>
</reference>
<feature type="compositionally biased region" description="Polar residues" evidence="4">
    <location>
        <begin position="30"/>
        <end position="49"/>
    </location>
</feature>
<dbReference type="GO" id="GO:0000398">
    <property type="term" value="P:mRNA splicing, via spliceosome"/>
    <property type="evidence" value="ECO:0007669"/>
    <property type="project" value="InterPro"/>
</dbReference>
<feature type="compositionally biased region" description="Polar residues" evidence="4">
    <location>
        <begin position="1"/>
        <end position="10"/>
    </location>
</feature>
<comment type="similarity">
    <text evidence="2">Belongs to the SPP2 family.</text>
</comment>
<dbReference type="InterPro" id="IPR045166">
    <property type="entry name" value="Spp2-like"/>
</dbReference>
<evidence type="ECO:0000256" key="4">
    <source>
        <dbReference type="SAM" id="MobiDB-lite"/>
    </source>
</evidence>
<gene>
    <name evidence="6" type="ORF">Clacol_003554</name>
</gene>
<sequence>MTMSSQNKLSFTIRPPTTTTTTLRQELRPSFSNRPSTNSSASFTPGPSDSSDEDEQDAIELVTGFDQFGAQRLNGKSKPSGPLVIPPLANRDWRAVARLRKGQQSFIPDGMGVPVGEDGSQGGLGTHDTINSGPQASGLIIHHKEQVQSTVVETSEVVSTPSPAVELDEDERARQALLASVDNEATEGTVIDIIPVSRENNFSLISETDAYRQDVITRPDSASLEDYERIPVSQFGAALLRGMGWKEGTAASRQGRGPVEPWLPASRPALLGLGAKERPTDEKLPNVPGKKSFAKQDKRYIPITRIQKEEKLTVRRRSRSRSPERSKPSSRYPSIENDREARYRDSDRDSRHGSDRDGYRSRVGTPSKSDHDREERYSKQSDRSRRKERDRREKDRKNNDDNWQSSRSQHGRN</sequence>
<evidence type="ECO:0000256" key="2">
    <source>
        <dbReference type="ARBA" id="ARBA00008576"/>
    </source>
</evidence>
<feature type="compositionally biased region" description="Basic and acidic residues" evidence="4">
    <location>
        <begin position="294"/>
        <end position="313"/>
    </location>
</feature>
<dbReference type="InterPro" id="IPR026822">
    <property type="entry name" value="Spp2/MOS2_G-patch"/>
</dbReference>